<feature type="region of interest" description="Disordered" evidence="1">
    <location>
        <begin position="1"/>
        <end position="61"/>
    </location>
</feature>
<feature type="region of interest" description="Disordered" evidence="1">
    <location>
        <begin position="290"/>
        <end position="321"/>
    </location>
</feature>
<feature type="compositionally biased region" description="Basic and acidic residues" evidence="1">
    <location>
        <begin position="306"/>
        <end position="321"/>
    </location>
</feature>
<feature type="compositionally biased region" description="Basic residues" evidence="1">
    <location>
        <begin position="20"/>
        <end position="33"/>
    </location>
</feature>
<gene>
    <name evidence="2" type="ORF">BO70DRAFT_361245</name>
</gene>
<name>A0A317WEN2_9EURO</name>
<evidence type="ECO:0000313" key="3">
    <source>
        <dbReference type="Proteomes" id="UP000247233"/>
    </source>
</evidence>
<comment type="caution">
    <text evidence="2">The sequence shown here is derived from an EMBL/GenBank/DDBJ whole genome shotgun (WGS) entry which is preliminary data.</text>
</comment>
<evidence type="ECO:0000256" key="1">
    <source>
        <dbReference type="SAM" id="MobiDB-lite"/>
    </source>
</evidence>
<feature type="region of interest" description="Disordered" evidence="1">
    <location>
        <begin position="181"/>
        <end position="202"/>
    </location>
</feature>
<dbReference type="Proteomes" id="UP000247233">
    <property type="component" value="Unassembled WGS sequence"/>
</dbReference>
<dbReference type="STRING" id="1448321.A0A317WEN2"/>
<organism evidence="2 3">
    <name type="scientific">Aspergillus heteromorphus CBS 117.55</name>
    <dbReference type="NCBI Taxonomy" id="1448321"/>
    <lineage>
        <taxon>Eukaryota</taxon>
        <taxon>Fungi</taxon>
        <taxon>Dikarya</taxon>
        <taxon>Ascomycota</taxon>
        <taxon>Pezizomycotina</taxon>
        <taxon>Eurotiomycetes</taxon>
        <taxon>Eurotiomycetidae</taxon>
        <taxon>Eurotiales</taxon>
        <taxon>Aspergillaceae</taxon>
        <taxon>Aspergillus</taxon>
        <taxon>Aspergillus subgen. Circumdati</taxon>
    </lineage>
</organism>
<protein>
    <submittedName>
        <fullName evidence="2">Uncharacterized protein</fullName>
    </submittedName>
</protein>
<dbReference type="AlphaFoldDB" id="A0A317WEN2"/>
<dbReference type="OrthoDB" id="5370011at2759"/>
<dbReference type="VEuPathDB" id="FungiDB:BO70DRAFT_361245"/>
<dbReference type="EMBL" id="MSFL01000009">
    <property type="protein sequence ID" value="PWY84853.1"/>
    <property type="molecule type" value="Genomic_DNA"/>
</dbReference>
<sequence length="335" mass="37803">MPAEQAANPPSEAKEGLSKYVRRMKTALRRHSTSKTPAPQPKPEEAESSKAPAPLPPTPQAPIIKAAPDATVFTNWGAFQEEKARALFAKYGMKIEPGEWQSGDMTVQRVVRPIRMRVRRTCHRCETMFGPDKVCVNCQHARCKSCPRYPPAKSSENREFRDHRQHTEAALQAIVAQKAAAPVQKTQEPALAEASPTGSQEVQAPVRPIVRRTCHRCSTPFEPDTTECGTCKHLRCTMCPREPPKMTRHPLAYPGEGDVMEPRPRTWKKPRQRVRYRCHQCTTLYRSGETNCPNCGQEKGPNTLRDPPHRERPQPDPEVVRRVEERLAKVRDSSG</sequence>
<evidence type="ECO:0000313" key="2">
    <source>
        <dbReference type="EMBL" id="PWY84853.1"/>
    </source>
</evidence>
<proteinExistence type="predicted"/>
<keyword evidence="3" id="KW-1185">Reference proteome</keyword>
<dbReference type="RefSeq" id="XP_025400195.1">
    <property type="nucleotide sequence ID" value="XM_025543000.1"/>
</dbReference>
<reference evidence="2 3" key="1">
    <citation type="submission" date="2016-12" db="EMBL/GenBank/DDBJ databases">
        <title>The genomes of Aspergillus section Nigri reveals drivers in fungal speciation.</title>
        <authorList>
            <consortium name="DOE Joint Genome Institute"/>
            <person name="Vesth T.C."/>
            <person name="Nybo J."/>
            <person name="Theobald S."/>
            <person name="Brandl J."/>
            <person name="Frisvad J.C."/>
            <person name="Nielsen K.F."/>
            <person name="Lyhne E.K."/>
            <person name="Kogle M.E."/>
            <person name="Kuo A."/>
            <person name="Riley R."/>
            <person name="Clum A."/>
            <person name="Nolan M."/>
            <person name="Lipzen A."/>
            <person name="Salamov A."/>
            <person name="Henrissat B."/>
            <person name="Wiebenga A."/>
            <person name="De Vries R.P."/>
            <person name="Grigoriev I.V."/>
            <person name="Mortensen U.H."/>
            <person name="Andersen M.R."/>
            <person name="Baker S.E."/>
        </authorList>
    </citation>
    <scope>NUCLEOTIDE SEQUENCE [LARGE SCALE GENOMIC DNA]</scope>
    <source>
        <strain evidence="2 3">CBS 117.55</strain>
    </source>
</reference>
<accession>A0A317WEN2</accession>
<dbReference type="GeneID" id="37065237"/>